<keyword evidence="4" id="KW-0472">Membrane</keyword>
<evidence type="ECO:0000256" key="2">
    <source>
        <dbReference type="ARBA" id="ARBA00006275"/>
    </source>
</evidence>
<dbReference type="EMBL" id="QRPV01000008">
    <property type="protein sequence ID" value="RHM43638.1"/>
    <property type="molecule type" value="Genomic_DNA"/>
</dbReference>
<dbReference type="Gene3D" id="1.25.40.390">
    <property type="match status" value="1"/>
</dbReference>
<dbReference type="InterPro" id="IPR033985">
    <property type="entry name" value="SusD-like_N"/>
</dbReference>
<keyword evidence="3 6" id="KW-0732">Signal</keyword>
<dbReference type="InterPro" id="IPR012944">
    <property type="entry name" value="SusD_RagB_dom"/>
</dbReference>
<protein>
    <submittedName>
        <fullName evidence="9">RagB/SusD family nutrient uptake outer membrane protein</fullName>
    </submittedName>
</protein>
<feature type="chain" id="PRO_5019540740" evidence="6">
    <location>
        <begin position="22"/>
        <end position="524"/>
    </location>
</feature>
<evidence type="ECO:0000256" key="4">
    <source>
        <dbReference type="ARBA" id="ARBA00023136"/>
    </source>
</evidence>
<dbReference type="SUPFAM" id="SSF48452">
    <property type="entry name" value="TPR-like"/>
    <property type="match status" value="1"/>
</dbReference>
<evidence type="ECO:0000256" key="5">
    <source>
        <dbReference type="ARBA" id="ARBA00023237"/>
    </source>
</evidence>
<organism evidence="9 10">
    <name type="scientific">Butyricimonas virosa</name>
    <dbReference type="NCBI Taxonomy" id="544645"/>
    <lineage>
        <taxon>Bacteria</taxon>
        <taxon>Pseudomonadati</taxon>
        <taxon>Bacteroidota</taxon>
        <taxon>Bacteroidia</taxon>
        <taxon>Bacteroidales</taxon>
        <taxon>Odoribacteraceae</taxon>
        <taxon>Butyricimonas</taxon>
    </lineage>
</organism>
<dbReference type="CDD" id="cd08977">
    <property type="entry name" value="SusD"/>
    <property type="match status" value="1"/>
</dbReference>
<evidence type="ECO:0000259" key="7">
    <source>
        <dbReference type="Pfam" id="PF07980"/>
    </source>
</evidence>
<evidence type="ECO:0000313" key="10">
    <source>
        <dbReference type="Proteomes" id="UP000286038"/>
    </source>
</evidence>
<dbReference type="Proteomes" id="UP000286038">
    <property type="component" value="Unassembled WGS sequence"/>
</dbReference>
<accession>A0A415QJ84</accession>
<feature type="domain" description="SusD-like N-terminal" evidence="8">
    <location>
        <begin position="83"/>
        <end position="194"/>
    </location>
</feature>
<feature type="domain" description="RagB/SusD" evidence="7">
    <location>
        <begin position="366"/>
        <end position="520"/>
    </location>
</feature>
<keyword evidence="5" id="KW-0998">Cell outer membrane</keyword>
<evidence type="ECO:0000256" key="3">
    <source>
        <dbReference type="ARBA" id="ARBA00022729"/>
    </source>
</evidence>
<feature type="signal peptide" evidence="6">
    <location>
        <begin position="1"/>
        <end position="21"/>
    </location>
</feature>
<evidence type="ECO:0000256" key="6">
    <source>
        <dbReference type="SAM" id="SignalP"/>
    </source>
</evidence>
<evidence type="ECO:0000256" key="1">
    <source>
        <dbReference type="ARBA" id="ARBA00004442"/>
    </source>
</evidence>
<evidence type="ECO:0000313" key="9">
    <source>
        <dbReference type="EMBL" id="RHM43638.1"/>
    </source>
</evidence>
<dbReference type="Pfam" id="PF14322">
    <property type="entry name" value="SusD-like_3"/>
    <property type="match status" value="1"/>
</dbReference>
<name>A0A415QJ84_9BACT</name>
<sequence length="524" mass="60581">MIAMKSNKILFILSILWGCFACTDGLEVIPENSVTFENYFKTEKDIETSLNALRDEFRSTCAFNANKTPIDLGFVHDTLRSTSAQKSFNWDATQFTPIYVDFFWNSHYAIICYANILLENIDKAEIIQNRKDYYIGLAHFYRGFTYFRIAQKWGEAPLQTDSRDISKKTKSSVADILQFALDETNLAIKLLPLHDGLIDANGSQVTGKATPSKEIAQALKADLCAWKAAINNEPELWQEAINAANFVIDSCHYTLASDPEEVCTNVLPGGSDEGIFEIKFNYVEATRNPWTPMEEFVTFPIRPEDGRGDIKYCYARMFETTVDKMYPGHFEGMIAEGVYQGDKRRLAYFYDLDTIRKNAEWHALAEGYAYPYKFRKVQLGTTSWSQGKFECFACDHIIYRLADLILLRAECYTRINKNDLAAKDLNRIRERAYGNRSHDYNAATEGSNLRYIIFKEREKELLWEGKRWYDIVRNGYWKTELSKFHATQMTQQDVDNGALYMPVGYPAFNENSLMTQNKYWQARY</sequence>
<dbReference type="GO" id="GO:0009279">
    <property type="term" value="C:cell outer membrane"/>
    <property type="evidence" value="ECO:0007669"/>
    <property type="project" value="UniProtKB-SubCell"/>
</dbReference>
<comment type="caution">
    <text evidence="9">The sequence shown here is derived from an EMBL/GenBank/DDBJ whole genome shotgun (WGS) entry which is preliminary data.</text>
</comment>
<evidence type="ECO:0000259" key="8">
    <source>
        <dbReference type="Pfam" id="PF14322"/>
    </source>
</evidence>
<proteinExistence type="inferred from homology"/>
<dbReference type="InterPro" id="IPR011990">
    <property type="entry name" value="TPR-like_helical_dom_sf"/>
</dbReference>
<gene>
    <name evidence="9" type="ORF">DWZ68_08870</name>
</gene>
<dbReference type="Pfam" id="PF07980">
    <property type="entry name" value="SusD_RagB"/>
    <property type="match status" value="1"/>
</dbReference>
<dbReference type="AlphaFoldDB" id="A0A415QJ84"/>
<reference evidence="9 10" key="1">
    <citation type="submission" date="2018-08" db="EMBL/GenBank/DDBJ databases">
        <title>A genome reference for cultivated species of the human gut microbiota.</title>
        <authorList>
            <person name="Zou Y."/>
            <person name="Xue W."/>
            <person name="Luo G."/>
        </authorList>
    </citation>
    <scope>NUCLEOTIDE SEQUENCE [LARGE SCALE GENOMIC DNA]</scope>
    <source>
        <strain evidence="9 10">AF34-33</strain>
    </source>
</reference>
<comment type="subcellular location">
    <subcellularLocation>
        <location evidence="1">Cell outer membrane</location>
    </subcellularLocation>
</comment>
<comment type="similarity">
    <text evidence="2">Belongs to the SusD family.</text>
</comment>